<accession>A0A1W6LIY6</accession>
<protein>
    <recommendedName>
        <fullName evidence="6">4-deoxy-L-threo-5-hexosulose-uronate ketol-isomerase</fullName>
        <ecNumber evidence="6">5.3.1.17</ecNumber>
    </recommendedName>
    <alternativeName>
        <fullName evidence="6">5-keto-4-deoxyuronate isomerase</fullName>
    </alternativeName>
    <alternativeName>
        <fullName evidence="6">DKI isomerase</fullName>
    </alternativeName>
</protein>
<dbReference type="Proteomes" id="UP000193334">
    <property type="component" value="Chromosome"/>
</dbReference>
<evidence type="ECO:0000313" key="7">
    <source>
        <dbReference type="EMBL" id="ARN55703.1"/>
    </source>
</evidence>
<feature type="binding site" evidence="6">
    <location>
        <position position="194"/>
    </location>
    <ligand>
        <name>Zn(2+)</name>
        <dbReference type="ChEBI" id="CHEBI:29105"/>
    </ligand>
</feature>
<dbReference type="GO" id="GO:0042840">
    <property type="term" value="P:D-glucuronate catabolic process"/>
    <property type="evidence" value="ECO:0007669"/>
    <property type="project" value="TreeGrafter"/>
</dbReference>
<keyword evidence="4 6" id="KW-0862">Zinc</keyword>
<dbReference type="RefSeq" id="WP_085754435.1">
    <property type="nucleotide sequence ID" value="NZ_CP021023.1"/>
</dbReference>
<dbReference type="Gene3D" id="2.60.120.520">
    <property type="entry name" value="pectin degrading enzyme 5-keto 4- deoxyuronate isomerase, domain 1"/>
    <property type="match status" value="1"/>
</dbReference>
<comment type="function">
    <text evidence="6">Catalyzes the isomerization of 5-dehydro-4-deoxy-D-glucuronate to 3-deoxy-D-glycero-2,5-hexodiulosonate.</text>
</comment>
<dbReference type="GO" id="GO:0008270">
    <property type="term" value="F:zinc ion binding"/>
    <property type="evidence" value="ECO:0007669"/>
    <property type="project" value="UniProtKB-UniRule"/>
</dbReference>
<dbReference type="InterPro" id="IPR014710">
    <property type="entry name" value="RmlC-like_jellyroll"/>
</dbReference>
<dbReference type="CDD" id="cd20491">
    <property type="entry name" value="cupin_KduI_C"/>
    <property type="match status" value="1"/>
</dbReference>
<feature type="binding site" evidence="6">
    <location>
        <position position="243"/>
    </location>
    <ligand>
        <name>Zn(2+)</name>
        <dbReference type="ChEBI" id="CHEBI:29105"/>
    </ligand>
</feature>
<evidence type="ECO:0000256" key="2">
    <source>
        <dbReference type="ARBA" id="ARBA00008086"/>
    </source>
</evidence>
<evidence type="ECO:0000256" key="5">
    <source>
        <dbReference type="ARBA" id="ARBA00023235"/>
    </source>
</evidence>
<reference evidence="8" key="1">
    <citation type="submission" date="2017-04" db="EMBL/GenBank/DDBJ databases">
        <title>Comparative genomics and description of representatives of a novel lineage of planctomycetes thriving in anoxic sediments.</title>
        <authorList>
            <person name="Spring S."/>
            <person name="Bunk B."/>
            <person name="Sproer C."/>
        </authorList>
    </citation>
    <scope>NUCLEOTIDE SEQUENCE [LARGE SCALE GENOMIC DNA]</scope>
    <source>
        <strain evidence="8">ST-PulAB-D4</strain>
    </source>
</reference>
<dbReference type="GO" id="GO:0019698">
    <property type="term" value="P:D-galacturonate catabolic process"/>
    <property type="evidence" value="ECO:0007669"/>
    <property type="project" value="TreeGrafter"/>
</dbReference>
<keyword evidence="8" id="KW-1185">Reference proteome</keyword>
<sequence>MEVRYSPDPVRFSRMTNQEIRDNFLIETLFKADTIEMVYSDVDRAIIGSAVPADKPLTLSTADELRAEFFCKRRELGVLNAGGEGAIEVDGQSFDIKKLECLYIGRGSREITFSSKNGSEPACFYLLSYPAHKEYPVKHAKIEDALQAHLGSKDTCNERTIYKYIHPDGIESCQLVMGFTEIAKGSVWNTMPPHLHPRRMEAYMYFDISKENRVFHFMGKPDEMRHIVVADKQALVSPSWSIHSGAGTSGYRFCWGMGGENQDFNDMDHLGIDDLK</sequence>
<dbReference type="GO" id="GO:0045490">
    <property type="term" value="P:pectin catabolic process"/>
    <property type="evidence" value="ECO:0007669"/>
    <property type="project" value="UniProtKB-UniRule"/>
</dbReference>
<dbReference type="NCBIfam" id="NF002091">
    <property type="entry name" value="PRK00924.1"/>
    <property type="match status" value="1"/>
</dbReference>
<dbReference type="SUPFAM" id="SSF51182">
    <property type="entry name" value="RmlC-like cupins"/>
    <property type="match status" value="1"/>
</dbReference>
<dbReference type="CDD" id="cd20294">
    <property type="entry name" value="cupin_KduI_N"/>
    <property type="match status" value="1"/>
</dbReference>
<evidence type="ECO:0000256" key="4">
    <source>
        <dbReference type="ARBA" id="ARBA00022833"/>
    </source>
</evidence>
<dbReference type="PANTHER" id="PTHR38461:SF1">
    <property type="entry name" value="4-DEOXY-L-THREO-5-HEXOSULOSE-URONATE KETOL-ISOMERASE"/>
    <property type="match status" value="1"/>
</dbReference>
<dbReference type="AlphaFoldDB" id="A0A1W6LIY6"/>
<dbReference type="PANTHER" id="PTHR38461">
    <property type="entry name" value="4-DEOXY-L-THREO-5-HEXOSULOSE-URONATE KETOL-ISOMERASE"/>
    <property type="match status" value="1"/>
</dbReference>
<feature type="binding site" evidence="6">
    <location>
        <position position="201"/>
    </location>
    <ligand>
        <name>Zn(2+)</name>
        <dbReference type="ChEBI" id="CHEBI:29105"/>
    </ligand>
</feature>
<dbReference type="EMBL" id="CP021023">
    <property type="protein sequence ID" value="ARN55703.1"/>
    <property type="molecule type" value="Genomic_DNA"/>
</dbReference>
<comment type="pathway">
    <text evidence="6">Glycan metabolism; pectin degradation; 2-dehydro-3-deoxy-D-gluconate from pectin: step 4/5.</text>
</comment>
<organism evidence="7 8">
    <name type="scientific">Sedimentisphaera salicampi</name>
    <dbReference type="NCBI Taxonomy" id="1941349"/>
    <lineage>
        <taxon>Bacteria</taxon>
        <taxon>Pseudomonadati</taxon>
        <taxon>Planctomycetota</taxon>
        <taxon>Phycisphaerae</taxon>
        <taxon>Sedimentisphaerales</taxon>
        <taxon>Sedimentisphaeraceae</taxon>
        <taxon>Sedimentisphaera</taxon>
    </lineage>
</organism>
<dbReference type="Gene3D" id="2.60.120.10">
    <property type="entry name" value="Jelly Rolls"/>
    <property type="match status" value="1"/>
</dbReference>
<name>A0A1W6LIY6_9BACT</name>
<dbReference type="GO" id="GO:0008697">
    <property type="term" value="F:4-deoxy-L-threo-5-hexosulose-uronate ketol-isomerase activity"/>
    <property type="evidence" value="ECO:0007669"/>
    <property type="project" value="UniProtKB-UniRule"/>
</dbReference>
<dbReference type="HAMAP" id="MF_00687">
    <property type="entry name" value="KduI"/>
    <property type="match status" value="1"/>
</dbReference>
<evidence type="ECO:0000256" key="1">
    <source>
        <dbReference type="ARBA" id="ARBA00000552"/>
    </source>
</evidence>
<comment type="cofactor">
    <cofactor evidence="6">
        <name>Zn(2+)</name>
        <dbReference type="ChEBI" id="CHEBI:29105"/>
    </cofactor>
    <text evidence="6">Binds 1 zinc ion per subunit.</text>
</comment>
<dbReference type="EC" id="5.3.1.17" evidence="6"/>
<dbReference type="InterPro" id="IPR007045">
    <property type="entry name" value="KduI"/>
</dbReference>
<dbReference type="PIRSF" id="PIRSF006625">
    <property type="entry name" value="KduI"/>
    <property type="match status" value="1"/>
</dbReference>
<dbReference type="UniPathway" id="UPA00545">
    <property type="reaction ID" value="UER00826"/>
</dbReference>
<keyword evidence="3 6" id="KW-0479">Metal-binding</keyword>
<dbReference type="InterPro" id="IPR027449">
    <property type="entry name" value="KduI_N"/>
</dbReference>
<dbReference type="STRING" id="1941349.STSP1_00066"/>
<dbReference type="InterPro" id="IPR021120">
    <property type="entry name" value="KduI/IolB_isomerase"/>
</dbReference>
<comment type="catalytic activity">
    <reaction evidence="1 6">
        <text>5-dehydro-4-deoxy-D-glucuronate = 3-deoxy-D-glycero-2,5-hexodiulosonate</text>
        <dbReference type="Rhea" id="RHEA:23896"/>
        <dbReference type="ChEBI" id="CHEBI:17117"/>
        <dbReference type="ChEBI" id="CHEBI:29071"/>
        <dbReference type="EC" id="5.3.1.17"/>
    </reaction>
</comment>
<dbReference type="KEGG" id="pbp:STSP1_00066"/>
<evidence type="ECO:0000256" key="6">
    <source>
        <dbReference type="HAMAP-Rule" id="MF_00687"/>
    </source>
</evidence>
<comment type="similarity">
    <text evidence="2 6">Belongs to the KduI family.</text>
</comment>
<evidence type="ECO:0000313" key="8">
    <source>
        <dbReference type="Proteomes" id="UP000193334"/>
    </source>
</evidence>
<dbReference type="InterPro" id="IPR011051">
    <property type="entry name" value="RmlC_Cupin_sf"/>
</dbReference>
<feature type="binding site" evidence="6">
    <location>
        <position position="196"/>
    </location>
    <ligand>
        <name>Zn(2+)</name>
        <dbReference type="ChEBI" id="CHEBI:29105"/>
    </ligand>
</feature>
<evidence type="ECO:0000256" key="3">
    <source>
        <dbReference type="ARBA" id="ARBA00022723"/>
    </source>
</evidence>
<dbReference type="Pfam" id="PF04962">
    <property type="entry name" value="KduI"/>
    <property type="match status" value="1"/>
</dbReference>
<gene>
    <name evidence="6 7" type="primary">kduI</name>
    <name evidence="7" type="ORF">STSP1_00066</name>
</gene>
<keyword evidence="5 6" id="KW-0413">Isomerase</keyword>
<proteinExistence type="inferred from homology"/>